<dbReference type="EMBL" id="FOWC01000010">
    <property type="protein sequence ID" value="SFQ30870.1"/>
    <property type="molecule type" value="Genomic_DNA"/>
</dbReference>
<evidence type="ECO:0000256" key="1">
    <source>
        <dbReference type="SAM" id="MobiDB-lite"/>
    </source>
</evidence>
<feature type="compositionally biased region" description="Pro residues" evidence="1">
    <location>
        <begin position="163"/>
        <end position="173"/>
    </location>
</feature>
<accession>A0A1I5XFY9</accession>
<sequence length="203" mass="20987">MLGGVSGGVGTTTFARVLLAEWKIPVRDLGVYRGGLVHLLITSNTAAATAQLGRALAACPRPPVLIVMHTVPGGLSRASKSHLRSAGPHLAATFTVFHQRQWTELEAPPGKTIPKPVADLVRRLPDAVRLMYSAPARPAQPSAGGRPAHPPSAVVPPGRAVVPPRPRSFPPRAGPAFPAGGLPVRPPQYSAPQPGGLGRVTGG</sequence>
<evidence type="ECO:0000313" key="2">
    <source>
        <dbReference type="EMBL" id="SFQ30870.1"/>
    </source>
</evidence>
<dbReference type="AlphaFoldDB" id="A0A1I5XFY9"/>
<name>A0A1I5XFY9_9PSEU</name>
<gene>
    <name evidence="2" type="ORF">SAMN05421854_110206</name>
</gene>
<protein>
    <submittedName>
        <fullName evidence="2">Uncharacterized protein</fullName>
    </submittedName>
</protein>
<reference evidence="2 3" key="1">
    <citation type="submission" date="2016-10" db="EMBL/GenBank/DDBJ databases">
        <authorList>
            <person name="de Groot N.N."/>
        </authorList>
    </citation>
    <scope>NUCLEOTIDE SEQUENCE [LARGE SCALE GENOMIC DNA]</scope>
    <source>
        <strain evidence="2 3">DSM 44637</strain>
    </source>
</reference>
<dbReference type="Proteomes" id="UP000199137">
    <property type="component" value="Unassembled WGS sequence"/>
</dbReference>
<evidence type="ECO:0000313" key="3">
    <source>
        <dbReference type="Proteomes" id="UP000199137"/>
    </source>
</evidence>
<proteinExistence type="predicted"/>
<organism evidence="2 3">
    <name type="scientific">Amycolatopsis rubida</name>
    <dbReference type="NCBI Taxonomy" id="112413"/>
    <lineage>
        <taxon>Bacteria</taxon>
        <taxon>Bacillati</taxon>
        <taxon>Actinomycetota</taxon>
        <taxon>Actinomycetes</taxon>
        <taxon>Pseudonocardiales</taxon>
        <taxon>Pseudonocardiaceae</taxon>
        <taxon>Amycolatopsis</taxon>
    </lineage>
</organism>
<feature type="compositionally biased region" description="Low complexity" evidence="1">
    <location>
        <begin position="174"/>
        <end position="183"/>
    </location>
</feature>
<feature type="region of interest" description="Disordered" evidence="1">
    <location>
        <begin position="136"/>
        <end position="203"/>
    </location>
</feature>
<dbReference type="STRING" id="112413.SAMN05421854_110206"/>